<dbReference type="GO" id="GO:0003949">
    <property type="term" value="F:1-(5-phosphoribosyl)-5-[(5-phosphoribosylamino)methylideneamino]imidazole-4-carboxamide isomerase activity"/>
    <property type="evidence" value="ECO:0007669"/>
    <property type="project" value="UniProtKB-UniRule"/>
</dbReference>
<keyword evidence="8 12" id="KW-0028">Amino-acid biosynthesis</keyword>
<evidence type="ECO:0000256" key="14">
    <source>
        <dbReference type="RuleBase" id="RU003658"/>
    </source>
</evidence>
<dbReference type="HAMAP" id="MF_01014">
    <property type="entry name" value="HisA"/>
    <property type="match status" value="1"/>
</dbReference>
<dbReference type="GO" id="GO:0005737">
    <property type="term" value="C:cytoplasm"/>
    <property type="evidence" value="ECO:0007669"/>
    <property type="project" value="UniProtKB-SubCell"/>
</dbReference>
<reference evidence="15" key="2">
    <citation type="journal article" date="2021" name="PeerJ">
        <title>Extensive microbial diversity within the chicken gut microbiome revealed by metagenomics and culture.</title>
        <authorList>
            <person name="Gilroy R."/>
            <person name="Ravi A."/>
            <person name="Getino M."/>
            <person name="Pursley I."/>
            <person name="Horton D.L."/>
            <person name="Alikhan N.F."/>
            <person name="Baker D."/>
            <person name="Gharbi K."/>
            <person name="Hall N."/>
            <person name="Watson M."/>
            <person name="Adriaenssens E.M."/>
            <person name="Foster-Nyarko E."/>
            <person name="Jarju S."/>
            <person name="Secka A."/>
            <person name="Antonio M."/>
            <person name="Oren A."/>
            <person name="Chaudhuri R.R."/>
            <person name="La Ragione R."/>
            <person name="Hildebrand F."/>
            <person name="Pallen M.J."/>
        </authorList>
    </citation>
    <scope>NUCLEOTIDE SEQUENCE</scope>
    <source>
        <strain evidence="15">2830</strain>
    </source>
</reference>
<reference evidence="15" key="1">
    <citation type="submission" date="2020-10" db="EMBL/GenBank/DDBJ databases">
        <authorList>
            <person name="Gilroy R."/>
        </authorList>
    </citation>
    <scope>NUCLEOTIDE SEQUENCE</scope>
    <source>
        <strain evidence="15">2830</strain>
    </source>
</reference>
<evidence type="ECO:0000256" key="9">
    <source>
        <dbReference type="ARBA" id="ARBA00023102"/>
    </source>
</evidence>
<proteinExistence type="inferred from homology"/>
<sequence length="241" mass="25334">MEIFPAIDLSGGKVVRLTRGDYNQMTVYNSDPVAVAQDFAASGAQFLHVVDLDGAKDGTTANFAAIRAVTQAAGMFVEVGGGIRDEERIKQYLDLGVGRVILGTAAVKNFPFTQNMAFKYGDKIAVGVDARYGKVAISGWLESTELDCEDFCRKLAAAGVKTVIVTDIARDGALGGANLALYHRLASIAGLNVVASGGVSYPDEITKLAKIGISGVIIGKALYAGKLDLAECLRLAKEVAQ</sequence>
<dbReference type="InterPro" id="IPR023016">
    <property type="entry name" value="HisA/PriA"/>
</dbReference>
<evidence type="ECO:0000256" key="7">
    <source>
        <dbReference type="ARBA" id="ARBA00022490"/>
    </source>
</evidence>
<evidence type="ECO:0000256" key="11">
    <source>
        <dbReference type="ARBA" id="ARBA00030547"/>
    </source>
</evidence>
<evidence type="ECO:0000256" key="12">
    <source>
        <dbReference type="HAMAP-Rule" id="MF_01014"/>
    </source>
</evidence>
<dbReference type="Pfam" id="PF00977">
    <property type="entry name" value="His_biosynth"/>
    <property type="match status" value="1"/>
</dbReference>
<dbReference type="InterPro" id="IPR006063">
    <property type="entry name" value="HisA_bact_arch"/>
</dbReference>
<keyword evidence="7 12" id="KW-0963">Cytoplasm</keyword>
<dbReference type="SUPFAM" id="SSF51366">
    <property type="entry name" value="Ribulose-phoshate binding barrel"/>
    <property type="match status" value="1"/>
</dbReference>
<dbReference type="FunFam" id="3.20.20.70:FF:000009">
    <property type="entry name" value="1-(5-phosphoribosyl)-5-[(5-phosphoribosylamino)methylideneamino] imidazole-4-carboxamide isomerase"/>
    <property type="match status" value="1"/>
</dbReference>
<evidence type="ECO:0000256" key="4">
    <source>
        <dbReference type="ARBA" id="ARBA00009667"/>
    </source>
</evidence>
<dbReference type="Gene3D" id="3.20.20.70">
    <property type="entry name" value="Aldolase class I"/>
    <property type="match status" value="1"/>
</dbReference>
<evidence type="ECO:0000256" key="8">
    <source>
        <dbReference type="ARBA" id="ARBA00022605"/>
    </source>
</evidence>
<dbReference type="InterPro" id="IPR006062">
    <property type="entry name" value="His_biosynth"/>
</dbReference>
<dbReference type="EC" id="5.3.1.16" evidence="5 12"/>
<evidence type="ECO:0000256" key="13">
    <source>
        <dbReference type="RuleBase" id="RU003657"/>
    </source>
</evidence>
<evidence type="ECO:0000256" key="1">
    <source>
        <dbReference type="ARBA" id="ARBA00000901"/>
    </source>
</evidence>
<dbReference type="CDD" id="cd04732">
    <property type="entry name" value="HisA"/>
    <property type="match status" value="1"/>
</dbReference>
<evidence type="ECO:0000256" key="6">
    <source>
        <dbReference type="ARBA" id="ARBA00018464"/>
    </source>
</evidence>
<feature type="active site" description="Proton acceptor" evidence="12">
    <location>
        <position position="8"/>
    </location>
</feature>
<dbReference type="InterPro" id="IPR044524">
    <property type="entry name" value="Isoase_HisA-like"/>
</dbReference>
<organism evidence="15 16">
    <name type="scientific">Candidatus Avidehalobacter gallistercoris</name>
    <dbReference type="NCBI Taxonomy" id="2840694"/>
    <lineage>
        <taxon>Bacteria</taxon>
        <taxon>Bacillati</taxon>
        <taxon>Bacillota</taxon>
        <taxon>Clostridia</taxon>
        <taxon>Eubacteriales</taxon>
        <taxon>Peptococcaceae</taxon>
        <taxon>Peptococcaceae incertae sedis</taxon>
        <taxon>Candidatus Avidehalobacter</taxon>
    </lineage>
</organism>
<dbReference type="PANTHER" id="PTHR43090">
    <property type="entry name" value="1-(5-PHOSPHORIBOSYL)-5-[(5-PHOSPHORIBOSYLAMINO)METHYLIDENEAMINO] IMIDAZOLE-4-CARBOXAMIDE ISOMERASE"/>
    <property type="match status" value="1"/>
</dbReference>
<accession>A0A9D1HII2</accession>
<feature type="active site" description="Proton donor" evidence="12">
    <location>
        <position position="129"/>
    </location>
</feature>
<comment type="pathway">
    <text evidence="3 12 14">Amino-acid biosynthesis; L-histidine biosynthesis; L-histidine from 5-phospho-alpha-D-ribose 1-diphosphate: step 4/9.</text>
</comment>
<protein>
    <recommendedName>
        <fullName evidence="6 12">1-(5-phosphoribosyl)-5-[(5-phosphoribosylamino)methylideneamino] imidazole-4-carboxamide isomerase</fullName>
        <ecNumber evidence="5 12">5.3.1.16</ecNumber>
    </recommendedName>
    <alternativeName>
        <fullName evidence="11 12">Phosphoribosylformimino-5-aminoimidazole carboxamide ribotide isomerase</fullName>
    </alternativeName>
</protein>
<dbReference type="GO" id="GO:0000162">
    <property type="term" value="P:L-tryptophan biosynthetic process"/>
    <property type="evidence" value="ECO:0007669"/>
    <property type="project" value="TreeGrafter"/>
</dbReference>
<gene>
    <name evidence="12 15" type="primary">hisA</name>
    <name evidence="15" type="ORF">IAB00_01430</name>
</gene>
<dbReference type="InterPro" id="IPR011060">
    <property type="entry name" value="RibuloseP-bd_barrel"/>
</dbReference>
<dbReference type="NCBIfam" id="TIGR00007">
    <property type="entry name" value="1-(5-phosphoribosyl)-5-[(5-phosphoribosylamino)methylideneamino]imidazole-4-carboxamide isomerase"/>
    <property type="match status" value="1"/>
</dbReference>
<dbReference type="Proteomes" id="UP000824124">
    <property type="component" value="Unassembled WGS sequence"/>
</dbReference>
<comment type="similarity">
    <text evidence="4 12 13">Belongs to the HisA/HisF family.</text>
</comment>
<comment type="catalytic activity">
    <reaction evidence="1 12 14">
        <text>1-(5-phospho-beta-D-ribosyl)-5-[(5-phospho-beta-D-ribosylamino)methylideneamino]imidazole-4-carboxamide = 5-[(5-phospho-1-deoxy-D-ribulos-1-ylimino)methylamino]-1-(5-phospho-beta-D-ribosyl)imidazole-4-carboxamide</text>
        <dbReference type="Rhea" id="RHEA:15469"/>
        <dbReference type="ChEBI" id="CHEBI:58435"/>
        <dbReference type="ChEBI" id="CHEBI:58525"/>
        <dbReference type="EC" id="5.3.1.16"/>
    </reaction>
</comment>
<evidence type="ECO:0000256" key="2">
    <source>
        <dbReference type="ARBA" id="ARBA00004496"/>
    </source>
</evidence>
<dbReference type="InterPro" id="IPR013785">
    <property type="entry name" value="Aldolase_TIM"/>
</dbReference>
<keyword evidence="9 12" id="KW-0368">Histidine biosynthesis</keyword>
<evidence type="ECO:0000313" key="16">
    <source>
        <dbReference type="Proteomes" id="UP000824124"/>
    </source>
</evidence>
<comment type="subcellular location">
    <subcellularLocation>
        <location evidence="2 12 14">Cytoplasm</location>
    </subcellularLocation>
</comment>
<evidence type="ECO:0000256" key="3">
    <source>
        <dbReference type="ARBA" id="ARBA00005133"/>
    </source>
</evidence>
<name>A0A9D1HII2_9FIRM</name>
<dbReference type="PANTHER" id="PTHR43090:SF2">
    <property type="entry name" value="1-(5-PHOSPHORIBOSYL)-5-[(5-PHOSPHORIBOSYLAMINO)METHYLIDENEAMINO] IMIDAZOLE-4-CARBOXAMIDE ISOMERASE"/>
    <property type="match status" value="1"/>
</dbReference>
<dbReference type="AlphaFoldDB" id="A0A9D1HII2"/>
<keyword evidence="10 12" id="KW-0413">Isomerase</keyword>
<dbReference type="EMBL" id="DVMH01000009">
    <property type="protein sequence ID" value="HIU09909.1"/>
    <property type="molecule type" value="Genomic_DNA"/>
</dbReference>
<dbReference type="GO" id="GO:0000105">
    <property type="term" value="P:L-histidine biosynthetic process"/>
    <property type="evidence" value="ECO:0007669"/>
    <property type="project" value="UniProtKB-UniRule"/>
</dbReference>
<evidence type="ECO:0000256" key="10">
    <source>
        <dbReference type="ARBA" id="ARBA00023235"/>
    </source>
</evidence>
<evidence type="ECO:0000256" key="5">
    <source>
        <dbReference type="ARBA" id="ARBA00012550"/>
    </source>
</evidence>
<comment type="caution">
    <text evidence="15">The sequence shown here is derived from an EMBL/GenBank/DDBJ whole genome shotgun (WGS) entry which is preliminary data.</text>
</comment>
<evidence type="ECO:0000313" key="15">
    <source>
        <dbReference type="EMBL" id="HIU09909.1"/>
    </source>
</evidence>